<dbReference type="Gene3D" id="2.60.40.2610">
    <property type="entry name" value="Outer membrane usher protein FimD, plug domain"/>
    <property type="match status" value="1"/>
</dbReference>
<reference evidence="1 2" key="1">
    <citation type="submission" date="2024-09" db="EMBL/GenBank/DDBJ databases">
        <title>Floridaenema gen nov. (Aerosakkonemataceae, Aerosakkonematales ord. nov., Cyanobacteria) from benthic tropical and subtropical fresh waters, with the description of four new species.</title>
        <authorList>
            <person name="Moretto J.A."/>
            <person name="Berthold D.E."/>
            <person name="Lefler F.W."/>
            <person name="Huang I.-S."/>
            <person name="Laughinghouse H. IV."/>
        </authorList>
    </citation>
    <scope>NUCLEOTIDE SEQUENCE [LARGE SCALE GENOMIC DNA]</scope>
    <source>
        <strain evidence="1 2">BLCC-F46</strain>
    </source>
</reference>
<dbReference type="EMBL" id="JBHFNQ010000271">
    <property type="protein sequence ID" value="MFB2882406.1"/>
    <property type="molecule type" value="Genomic_DNA"/>
</dbReference>
<dbReference type="RefSeq" id="WP_413275355.1">
    <property type="nucleotide sequence ID" value="NZ_JBHFNQ010000271.1"/>
</dbReference>
<evidence type="ECO:0000313" key="2">
    <source>
        <dbReference type="Proteomes" id="UP001576774"/>
    </source>
</evidence>
<protein>
    <submittedName>
        <fullName evidence="1">Fimbria/pilus outer membrane usher protein</fullName>
    </submittedName>
</protein>
<evidence type="ECO:0000313" key="1">
    <source>
        <dbReference type="EMBL" id="MFB2882406.1"/>
    </source>
</evidence>
<name>A0ABV4XHV2_9CYAN</name>
<accession>A0ABV4XHV2</accession>
<gene>
    <name evidence="1" type="ORF">ACE1CC_36640</name>
</gene>
<sequence length="852" mass="94933">MAIKSEIENFHYLLFFSLSYILLSGKASLGQTLTLPPSYEPHLPASETERGNQDQIFEEVFGQRGNRSQKVIVPFFIDEQQRGQALLTLGASPAVRIQAAPLLTETAKVIRPDIQETLTSAVDAEGNLSLEVLQQNGLLATFDRAKLELQIQVPPALRRTNVANLQGQRLPPGAENALRPSTFSGYVNFRVDQDYIWSGEGQIDRGRQPLIFAIDGALNYKNWVFEGRTDFLEGRNPALIRGDLRIVRDAPNQTLRYVLGDLSIPITGYQNTRPQLGFSVERNFGLQPYIVTRPISQYEFFLETPSRVDVLVNGRLERTLQLPAGRQDIRDLPLSAGTNNVELVITDDVGRVQRLNFSNPVAAELLAPGVQQFAYSLGFPSTSNFADRTYDFQKPTLTLSHRLGISNNLTAGGYFQGDFDQQVLGVEGTWATRLGNFGWDIALSHDNGIGIDYAARLRYEYLQVGANNAAQRSFRITVESRGENFTRVGEEKPRNDFLYDITADYSQKLFWDIRGNLSIRYEFGREIPDTYRFALGLSRSFRNGLNVSLNVSERRDFSGFDEQRAYISLSWLLPQGRQFIQATSDITNSREAINRLTWNYNPLQNIGVPRASVGLTQDGQGYDITGRLSYTGYRFTWDLSHDTLFSINGDNANGNITQFSFGTALVFADGHFAWSRPINNSFAIVVPQESVRGQVIGVNPSLSGYITRIDNLGFGVVPNLDPYNITRLLVDAPNLPVGMDLGERSILVLPTYRSGTVVRVGTDATVFLRGVLLNPNGEPVSLQSAQIVSLSDPNGKPVTFFTNRAGRFATSGLKPGRYEIRLFTNPPSVLQFEIPSNTRGIYDLGTLKLPVN</sequence>
<dbReference type="PANTHER" id="PTHR30451">
    <property type="entry name" value="OUTER MEMBRANE USHER PROTEIN"/>
    <property type="match status" value="1"/>
</dbReference>
<dbReference type="InterPro" id="IPR000015">
    <property type="entry name" value="Fimb_usher"/>
</dbReference>
<organism evidence="1 2">
    <name type="scientific">Floridaenema aerugineum BLCC-F46</name>
    <dbReference type="NCBI Taxonomy" id="3153654"/>
    <lineage>
        <taxon>Bacteria</taxon>
        <taxon>Bacillati</taxon>
        <taxon>Cyanobacteriota</taxon>
        <taxon>Cyanophyceae</taxon>
        <taxon>Oscillatoriophycideae</taxon>
        <taxon>Aerosakkonematales</taxon>
        <taxon>Aerosakkonemataceae</taxon>
        <taxon>Floridanema</taxon>
        <taxon>Floridanema aerugineum</taxon>
    </lineage>
</organism>
<dbReference type="Gene3D" id="2.60.40.3110">
    <property type="match status" value="1"/>
</dbReference>
<dbReference type="Proteomes" id="UP001576774">
    <property type="component" value="Unassembled WGS sequence"/>
</dbReference>
<dbReference type="Pfam" id="PF00577">
    <property type="entry name" value="Usher"/>
    <property type="match status" value="1"/>
</dbReference>
<proteinExistence type="predicted"/>
<dbReference type="InterPro" id="IPR042186">
    <property type="entry name" value="FimD_plug_dom"/>
</dbReference>
<dbReference type="PANTHER" id="PTHR30451:SF5">
    <property type="entry name" value="SLR0019 PROTEIN"/>
    <property type="match status" value="1"/>
</dbReference>
<comment type="caution">
    <text evidence="1">The sequence shown here is derived from an EMBL/GenBank/DDBJ whole genome shotgun (WGS) entry which is preliminary data.</text>
</comment>
<keyword evidence="2" id="KW-1185">Reference proteome</keyword>